<dbReference type="GO" id="GO:0008234">
    <property type="term" value="F:cysteine-type peptidase activity"/>
    <property type="evidence" value="ECO:0007669"/>
    <property type="project" value="UniProtKB-KW"/>
</dbReference>
<comment type="similarity">
    <text evidence="1">Belongs to the peptidase C40 family.</text>
</comment>
<dbReference type="GO" id="GO:0006508">
    <property type="term" value="P:proteolysis"/>
    <property type="evidence" value="ECO:0007669"/>
    <property type="project" value="UniProtKB-KW"/>
</dbReference>
<keyword evidence="2" id="KW-0645">Protease</keyword>
<dbReference type="Gene3D" id="3.90.1720.10">
    <property type="entry name" value="endopeptidase domain like (from Nostoc punctiforme)"/>
    <property type="match status" value="1"/>
</dbReference>
<keyword evidence="8" id="KW-1185">Reference proteome</keyword>
<comment type="caution">
    <text evidence="7">The sequence shown here is derived from an EMBL/GenBank/DDBJ whole genome shotgun (WGS) entry which is preliminary data.</text>
</comment>
<feature type="domain" description="NlpC/P60" evidence="6">
    <location>
        <begin position="226"/>
        <end position="373"/>
    </location>
</feature>
<dbReference type="Proteomes" id="UP000655208">
    <property type="component" value="Unassembled WGS sequence"/>
</dbReference>
<gene>
    <name evidence="7" type="ORF">GCM10011594_32290</name>
</gene>
<dbReference type="Pfam" id="PF00877">
    <property type="entry name" value="NLPC_P60"/>
    <property type="match status" value="1"/>
</dbReference>
<evidence type="ECO:0000256" key="1">
    <source>
        <dbReference type="ARBA" id="ARBA00007074"/>
    </source>
</evidence>
<evidence type="ECO:0000313" key="7">
    <source>
        <dbReference type="EMBL" id="GGM09939.1"/>
    </source>
</evidence>
<reference evidence="7" key="1">
    <citation type="journal article" date="2014" name="Int. J. Syst. Evol. Microbiol.">
        <title>Complete genome sequence of Corynebacterium casei LMG S-19264T (=DSM 44701T), isolated from a smear-ripened cheese.</title>
        <authorList>
            <consortium name="US DOE Joint Genome Institute (JGI-PGF)"/>
            <person name="Walter F."/>
            <person name="Albersmeier A."/>
            <person name="Kalinowski J."/>
            <person name="Ruckert C."/>
        </authorList>
    </citation>
    <scope>NUCLEOTIDE SEQUENCE</scope>
    <source>
        <strain evidence="7">CGMCC 4.7308</strain>
    </source>
</reference>
<dbReference type="InterPro" id="IPR051794">
    <property type="entry name" value="PG_Endopeptidase_C40"/>
</dbReference>
<evidence type="ECO:0000256" key="2">
    <source>
        <dbReference type="ARBA" id="ARBA00022670"/>
    </source>
</evidence>
<accession>A0A917T4Y3</accession>
<keyword evidence="4" id="KW-0788">Thiol protease</keyword>
<evidence type="ECO:0000256" key="4">
    <source>
        <dbReference type="ARBA" id="ARBA00022807"/>
    </source>
</evidence>
<protein>
    <recommendedName>
        <fullName evidence="6">NlpC/P60 domain-containing protein</fullName>
    </recommendedName>
</protein>
<feature type="region of interest" description="Disordered" evidence="5">
    <location>
        <begin position="34"/>
        <end position="67"/>
    </location>
</feature>
<keyword evidence="3" id="KW-0378">Hydrolase</keyword>
<dbReference type="SUPFAM" id="SSF54001">
    <property type="entry name" value="Cysteine proteinases"/>
    <property type="match status" value="1"/>
</dbReference>
<proteinExistence type="inferred from homology"/>
<evidence type="ECO:0000259" key="6">
    <source>
        <dbReference type="PROSITE" id="PS51935"/>
    </source>
</evidence>
<dbReference type="InterPro" id="IPR038765">
    <property type="entry name" value="Papain-like_cys_pep_sf"/>
</dbReference>
<dbReference type="PANTHER" id="PTHR47359:SF3">
    <property type="entry name" value="NLP_P60 DOMAIN-CONTAINING PROTEIN-RELATED"/>
    <property type="match status" value="1"/>
</dbReference>
<dbReference type="InterPro" id="IPR000064">
    <property type="entry name" value="NLP_P60_dom"/>
</dbReference>
<evidence type="ECO:0000256" key="3">
    <source>
        <dbReference type="ARBA" id="ARBA00022801"/>
    </source>
</evidence>
<organism evidence="7 8">
    <name type="scientific">Nakamurella endophytica</name>
    <dbReference type="NCBI Taxonomy" id="1748367"/>
    <lineage>
        <taxon>Bacteria</taxon>
        <taxon>Bacillati</taxon>
        <taxon>Actinomycetota</taxon>
        <taxon>Actinomycetes</taxon>
        <taxon>Nakamurellales</taxon>
        <taxon>Nakamurellaceae</taxon>
        <taxon>Nakamurella</taxon>
    </lineage>
</organism>
<sequence length="374" mass="37946">MKRLIGAGLAVVLVPVLLLSMLVAVLFGSEDEAQAAPPGGQPGVVCTTAPASGSGGSAGSTTGQDVAGFSGDQLDNAAVIVGQGKALGVPERGWVVAVATAMQESTLRTLNYGDTMANGQMSSSRGLFQQLDAWGPLADRLDPAKSAAMFYTGGQAGQPGLLDIPGWEQLPVTVAAQRVQQSETPDAYAKWEQPANQVVGAVEGRTCTTTPAAGAAGGTSISLPSNPRAETVINRALSQLGVTYSWGGGDANGPTLGIHDGGVADAHGDYAKVGFDCSGLALYAYAGIGVAVPHQTQAIWAAFPHLTDRTTLQPGDLLLYSSNGAANGIHHVGIYLGDDRMVEAPQSGDVVKISSGIWGGNRGAEFIGAVRPGA</sequence>
<evidence type="ECO:0000256" key="5">
    <source>
        <dbReference type="SAM" id="MobiDB-lite"/>
    </source>
</evidence>
<reference evidence="7" key="2">
    <citation type="submission" date="2020-09" db="EMBL/GenBank/DDBJ databases">
        <authorList>
            <person name="Sun Q."/>
            <person name="Zhou Y."/>
        </authorList>
    </citation>
    <scope>NUCLEOTIDE SEQUENCE</scope>
    <source>
        <strain evidence="7">CGMCC 4.7308</strain>
    </source>
</reference>
<dbReference type="AlphaFoldDB" id="A0A917T4Y3"/>
<name>A0A917T4Y3_9ACTN</name>
<evidence type="ECO:0000313" key="8">
    <source>
        <dbReference type="Proteomes" id="UP000655208"/>
    </source>
</evidence>
<dbReference type="RefSeq" id="WP_188943281.1">
    <property type="nucleotide sequence ID" value="NZ_BMNA01000007.1"/>
</dbReference>
<dbReference type="PANTHER" id="PTHR47359">
    <property type="entry name" value="PEPTIDOGLYCAN DL-ENDOPEPTIDASE CWLO"/>
    <property type="match status" value="1"/>
</dbReference>
<dbReference type="EMBL" id="BMNA01000007">
    <property type="protein sequence ID" value="GGM09939.1"/>
    <property type="molecule type" value="Genomic_DNA"/>
</dbReference>
<dbReference type="PROSITE" id="PS51935">
    <property type="entry name" value="NLPC_P60"/>
    <property type="match status" value="1"/>
</dbReference>